<dbReference type="InterPro" id="IPR001173">
    <property type="entry name" value="Glyco_trans_2-like"/>
</dbReference>
<dbReference type="PANTHER" id="PTHR43630:SF2">
    <property type="entry name" value="GLYCOSYLTRANSFERASE"/>
    <property type="match status" value="1"/>
</dbReference>
<dbReference type="EMBL" id="MN740639">
    <property type="protein sequence ID" value="QHU36447.1"/>
    <property type="molecule type" value="Genomic_DNA"/>
</dbReference>
<dbReference type="InterPro" id="IPR011990">
    <property type="entry name" value="TPR-like_helical_dom_sf"/>
</dbReference>
<dbReference type="SUPFAM" id="SSF48452">
    <property type="entry name" value="TPR-like"/>
    <property type="match status" value="1"/>
</dbReference>
<accession>A0A6C0M0I0</accession>
<evidence type="ECO:0000313" key="2">
    <source>
        <dbReference type="EMBL" id="QHU36447.1"/>
    </source>
</evidence>
<dbReference type="PANTHER" id="PTHR43630">
    <property type="entry name" value="POLY-BETA-1,6-N-ACETYL-D-GLUCOSAMINE SYNTHASE"/>
    <property type="match status" value="1"/>
</dbReference>
<dbReference type="Gene3D" id="3.90.550.10">
    <property type="entry name" value="Spore Coat Polysaccharide Biosynthesis Protein SpsA, Chain A"/>
    <property type="match status" value="1"/>
</dbReference>
<reference evidence="2" key="1">
    <citation type="journal article" date="2020" name="Nature">
        <title>Giant virus diversity and host interactions through global metagenomics.</title>
        <authorList>
            <person name="Schulz F."/>
            <person name="Roux S."/>
            <person name="Paez-Espino D."/>
            <person name="Jungbluth S."/>
            <person name="Walsh D.A."/>
            <person name="Denef V.J."/>
            <person name="McMahon K.D."/>
            <person name="Konstantinidis K.T."/>
            <person name="Eloe-Fadrosh E.A."/>
            <person name="Kyrpides N.C."/>
            <person name="Woyke T."/>
        </authorList>
    </citation>
    <scope>NUCLEOTIDE SEQUENCE</scope>
    <source>
        <strain evidence="2">GVMAG-S-1035231-58</strain>
    </source>
</reference>
<feature type="domain" description="Glycosyltransferase 2-like" evidence="1">
    <location>
        <begin position="9"/>
        <end position="105"/>
    </location>
</feature>
<sequence length="656" mass="75984">MKLVLLLMVKNESAILKRCLEAVESLVDAFCICDTGSTDDTVQIAEEFLKTRKGCVSVVPWKNFGFNRTATFEAAQAYLRTTGCDLANTYGLLLDADMVFVPGTLLSQNLTELGYTVIQCNGSLEYPNIRLVRMDHAWKCLGVTHEYWDSQGTLLPKSVCYIDDRNDGGCKSDKFERDARLLEQGLLDEPTNVRYLFYLAQTYHSLCRYEDAIKMYQRRIDAGGWEEEVWYSYYMIGESYKELKKIPEFEMWMLRAVALRPSRAEPYYKLARYFRENGQHYKAYHYVLEGARIPLSSDSLFVEVDVYKFLFDYEASILMFYLGQPKKGLLVSMDYMTRPGTVHYLDNVYENLSFYIEPLAAPSSPHLLARDTFGEDYHPTSVCMYRYKNAVYHNVRFVNYTINPINGSYVMTENGSVSESHKVRTQNVWFNPSLGDFQRMLDSTVTVPRRKDAHIVGLEDLRVYTDSKGDLKFTATTWEYTEKIRIMQGSYLPESGMYADCRILNSPGDQACEKNWIAVDTTDDIIYRWSPLEVGTLKDNDLVIHTSHSTPWFFQHLRGSSVAFKPMQYPGETWCIVHFVKYSTPRKYFHAVMRMEKGYKPKCMSLPFVFQNKTIEYCIGCLPDRTCSTLRCSFSTMDDNPRIMEIPISSLTWIQF</sequence>
<dbReference type="SUPFAM" id="SSF53448">
    <property type="entry name" value="Nucleotide-diphospho-sugar transferases"/>
    <property type="match status" value="1"/>
</dbReference>
<organism evidence="2">
    <name type="scientific">viral metagenome</name>
    <dbReference type="NCBI Taxonomy" id="1070528"/>
    <lineage>
        <taxon>unclassified sequences</taxon>
        <taxon>metagenomes</taxon>
        <taxon>organismal metagenomes</taxon>
    </lineage>
</organism>
<protein>
    <recommendedName>
        <fullName evidence="1">Glycosyltransferase 2-like domain-containing protein</fullName>
    </recommendedName>
</protein>
<dbReference type="Gene3D" id="1.25.40.10">
    <property type="entry name" value="Tetratricopeptide repeat domain"/>
    <property type="match status" value="1"/>
</dbReference>
<name>A0A6C0M0I0_9ZZZZ</name>
<dbReference type="AlphaFoldDB" id="A0A6C0M0I0"/>
<dbReference type="InterPro" id="IPR029044">
    <property type="entry name" value="Nucleotide-diphossugar_trans"/>
</dbReference>
<proteinExistence type="predicted"/>
<evidence type="ECO:0000259" key="1">
    <source>
        <dbReference type="Pfam" id="PF00535"/>
    </source>
</evidence>
<dbReference type="Pfam" id="PF00535">
    <property type="entry name" value="Glycos_transf_2"/>
    <property type="match status" value="1"/>
</dbReference>